<keyword evidence="3" id="KW-1185">Reference proteome</keyword>
<accession>A0ABX8JIQ6</accession>
<evidence type="ECO:0000313" key="2">
    <source>
        <dbReference type="EMBL" id="QWV95355.1"/>
    </source>
</evidence>
<evidence type="ECO:0000313" key="3">
    <source>
        <dbReference type="Proteomes" id="UP000683557"/>
    </source>
</evidence>
<organism evidence="2 3">
    <name type="scientific">Geomonas oryzisoli</name>
    <dbReference type="NCBI Taxonomy" id="2847992"/>
    <lineage>
        <taxon>Bacteria</taxon>
        <taxon>Pseudomonadati</taxon>
        <taxon>Thermodesulfobacteriota</taxon>
        <taxon>Desulfuromonadia</taxon>
        <taxon>Geobacterales</taxon>
        <taxon>Geobacteraceae</taxon>
        <taxon>Geomonas</taxon>
    </lineage>
</organism>
<protein>
    <submittedName>
        <fullName evidence="2">Uncharacterized protein</fullName>
    </submittedName>
</protein>
<dbReference type="RefSeq" id="WP_216802046.1">
    <property type="nucleotide sequence ID" value="NZ_CP076723.1"/>
</dbReference>
<gene>
    <name evidence="2" type="ORF">KP004_09355</name>
</gene>
<name>A0ABX8JIQ6_9BACT</name>
<feature type="chain" id="PRO_5045148209" evidence="1">
    <location>
        <begin position="20"/>
        <end position="309"/>
    </location>
</feature>
<dbReference type="Proteomes" id="UP000683557">
    <property type="component" value="Chromosome"/>
</dbReference>
<sequence>MLMKFAKVMALVIALMQFAGCGGGGGETTGYTGKTAPAALTAGNATQMSIDVMDGLDSVSSLGAIAKNVAASRPDSITVKSLSDVLESSVASMVRKPAMAKTVAQATSGTEYGYSGSFSYVGSLDPATGKLSATFTYNAYQPAAGSAILSGTVTVSGSVAATGELDRLSIVISSLQIAEPGLYGGDAGTFVTVKGRMTIENGLDKTITFSMVFIDGATGKTYWYKDFSMVVSYSTMTVQGTFYHSDHGYVTMTTLTPLSTTTTIYGDPISGQLLFTGDNGARVRLTYTGTGIGYLLELDATGTGNYIAL</sequence>
<keyword evidence="1" id="KW-0732">Signal</keyword>
<reference evidence="2 3" key="1">
    <citation type="submission" date="2021-06" db="EMBL/GenBank/DDBJ databases">
        <title>Gemonas diversity in paddy soil.</title>
        <authorList>
            <person name="Liu G."/>
        </authorList>
    </citation>
    <scope>NUCLEOTIDE SEQUENCE [LARGE SCALE GENOMIC DNA]</scope>
    <source>
        <strain evidence="2 3">RG10</strain>
    </source>
</reference>
<feature type="signal peptide" evidence="1">
    <location>
        <begin position="1"/>
        <end position="19"/>
    </location>
</feature>
<proteinExistence type="predicted"/>
<evidence type="ECO:0000256" key="1">
    <source>
        <dbReference type="SAM" id="SignalP"/>
    </source>
</evidence>
<dbReference type="EMBL" id="CP076723">
    <property type="protein sequence ID" value="QWV95355.1"/>
    <property type="molecule type" value="Genomic_DNA"/>
</dbReference>